<dbReference type="PANTHER" id="PTHR33969">
    <property type="entry name" value="SEGREGATION AND CONDENSATION PROTEIN A"/>
    <property type="match status" value="1"/>
</dbReference>
<organism evidence="2 3">
    <name type="scientific">Candidatus Uhrbacteria bacterium RIFCSPHIGHO2_12_FULL_60_25</name>
    <dbReference type="NCBI Taxonomy" id="1802399"/>
    <lineage>
        <taxon>Bacteria</taxon>
        <taxon>Candidatus Uhriibacteriota</taxon>
    </lineage>
</organism>
<dbReference type="PANTHER" id="PTHR33969:SF2">
    <property type="entry name" value="SEGREGATION AND CONDENSATION PROTEIN A"/>
    <property type="match status" value="1"/>
</dbReference>
<evidence type="ECO:0000313" key="3">
    <source>
        <dbReference type="Proteomes" id="UP000176603"/>
    </source>
</evidence>
<comment type="caution">
    <text evidence="2">The sequence shown here is derived from an EMBL/GenBank/DDBJ whole genome shotgun (WGS) entry which is preliminary data.</text>
</comment>
<evidence type="ECO:0000256" key="1">
    <source>
        <dbReference type="ARBA" id="ARBA00044777"/>
    </source>
</evidence>
<dbReference type="AlphaFoldDB" id="A0A1F7ULT7"/>
<dbReference type="Proteomes" id="UP000176603">
    <property type="component" value="Unassembled WGS sequence"/>
</dbReference>
<dbReference type="EMBL" id="MGEH01000015">
    <property type="protein sequence ID" value="OGL79246.1"/>
    <property type="molecule type" value="Genomic_DNA"/>
</dbReference>
<dbReference type="Pfam" id="PF02616">
    <property type="entry name" value="SMC_ScpA"/>
    <property type="match status" value="1"/>
</dbReference>
<dbReference type="STRING" id="1802399.A3E39_00500"/>
<reference evidence="2 3" key="1">
    <citation type="journal article" date="2016" name="Nat. Commun.">
        <title>Thousands of microbial genomes shed light on interconnected biogeochemical processes in an aquifer system.</title>
        <authorList>
            <person name="Anantharaman K."/>
            <person name="Brown C.T."/>
            <person name="Hug L.A."/>
            <person name="Sharon I."/>
            <person name="Castelle C.J."/>
            <person name="Probst A.J."/>
            <person name="Thomas B.C."/>
            <person name="Singh A."/>
            <person name="Wilkins M.J."/>
            <person name="Karaoz U."/>
            <person name="Brodie E.L."/>
            <person name="Williams K.H."/>
            <person name="Hubbard S.S."/>
            <person name="Banfield J.F."/>
        </authorList>
    </citation>
    <scope>NUCLEOTIDE SEQUENCE [LARGE SCALE GENOMIC DNA]</scope>
</reference>
<evidence type="ECO:0000313" key="2">
    <source>
        <dbReference type="EMBL" id="OGL79246.1"/>
    </source>
</evidence>
<dbReference type="InterPro" id="IPR023093">
    <property type="entry name" value="ScpA-like_C"/>
</dbReference>
<proteinExistence type="predicted"/>
<dbReference type="InterPro" id="IPR003768">
    <property type="entry name" value="ScpA"/>
</dbReference>
<name>A0A1F7ULT7_9BACT</name>
<sequence>MPVTYKVDKFEGPLDLLLQLIEQEELDITEVSLTKVADQFVAYVRKQKDKILPEELADFLVIAARLVYMKSRMLLPEFLDQELEEGPDLATQLRLYQQFVHASREINRMWNRGHVSFPRERRPVRSLTATFSPPLGVTSSILREVMQTVIDRLAPIAKLPEAALKRVITIQDKIKEFGDRLRKHAKLTFASFMGRVKDKSEAVVSFLALLELVKQRVVTVEQSEMFDDIEIAALDLDRLADLQPEFV</sequence>
<dbReference type="Gene3D" id="1.10.10.580">
    <property type="entry name" value="Structural maintenance of chromosome 1. Chain E"/>
    <property type="match status" value="1"/>
</dbReference>
<gene>
    <name evidence="2" type="ORF">A3E39_00500</name>
</gene>
<protein>
    <recommendedName>
        <fullName evidence="1">Segregation and condensation protein A</fullName>
    </recommendedName>
</protein>
<accession>A0A1F7ULT7</accession>
<dbReference type="Gene3D" id="6.10.250.2410">
    <property type="match status" value="1"/>
</dbReference>